<organism evidence="4 5">
    <name type="scientific">Jiella sonneratiae</name>
    <dbReference type="NCBI Taxonomy" id="2816856"/>
    <lineage>
        <taxon>Bacteria</taxon>
        <taxon>Pseudomonadati</taxon>
        <taxon>Pseudomonadota</taxon>
        <taxon>Alphaproteobacteria</taxon>
        <taxon>Hyphomicrobiales</taxon>
        <taxon>Aurantimonadaceae</taxon>
        <taxon>Jiella</taxon>
    </lineage>
</organism>
<evidence type="ECO:0000256" key="1">
    <source>
        <dbReference type="ARBA" id="ARBA00010062"/>
    </source>
</evidence>
<dbReference type="InterPro" id="IPR028081">
    <property type="entry name" value="Leu-bd"/>
</dbReference>
<dbReference type="CDD" id="cd06358">
    <property type="entry name" value="PBP1_NHase"/>
    <property type="match status" value="1"/>
</dbReference>
<proteinExistence type="inferred from homology"/>
<dbReference type="RefSeq" id="WP_207349545.1">
    <property type="nucleotide sequence ID" value="NZ_JAFMPY010000004.1"/>
</dbReference>
<sequence length="345" mass="37283">MIRIGLLIAQSGPAGIWAPSSEACARLAVDEINDRYGLLGDEVELTVLDAGVTPASAAEAVDLPIVLGEIDAVIGMMPSYQRSSVAATIGGRVPFVYTPQFEGRERDRAIVTVGETSQELLRPGIDWLFEQKGAKRFYLCGNDYVWPRQTLATARRIISSRGAEIVGERIVPFGFEDYDLLFGEIVRSRADAVVPYFLGAEAVTFNRAFAAEGLAAKVLRFSSAVDETVLYGIGPDATENLYLSSGYFAALSSRNNRCFLERYHGRFGETPPPANAFGQSCYEGIHCLLALAEAAGELAVPAVVRELGRTFQRSTARGSDEPAVAGKRQPIHLAAVDGLDLAFIR</sequence>
<dbReference type="EMBL" id="JAFMPY010000004">
    <property type="protein sequence ID" value="MBO0902900.1"/>
    <property type="molecule type" value="Genomic_DNA"/>
</dbReference>
<keyword evidence="5" id="KW-1185">Reference proteome</keyword>
<dbReference type="Pfam" id="PF13458">
    <property type="entry name" value="Peripla_BP_6"/>
    <property type="match status" value="1"/>
</dbReference>
<reference evidence="4 5" key="1">
    <citation type="submission" date="2021-03" db="EMBL/GenBank/DDBJ databases">
        <title>Whole genome sequence of Jiella sp. MQZ13P-4.</title>
        <authorList>
            <person name="Tuo L."/>
        </authorList>
    </citation>
    <scope>NUCLEOTIDE SEQUENCE [LARGE SCALE GENOMIC DNA]</scope>
    <source>
        <strain evidence="4 5">MQZ13P-4</strain>
    </source>
</reference>
<feature type="domain" description="Leucine-binding protein" evidence="3">
    <location>
        <begin position="2"/>
        <end position="307"/>
    </location>
</feature>
<accession>A0ABS3IZR0</accession>
<dbReference type="PANTHER" id="PTHR47628:SF1">
    <property type="entry name" value="ALIPHATIC AMIDASE EXPRESSION-REGULATING PROTEIN"/>
    <property type="match status" value="1"/>
</dbReference>
<evidence type="ECO:0000259" key="3">
    <source>
        <dbReference type="Pfam" id="PF13458"/>
    </source>
</evidence>
<comment type="similarity">
    <text evidence="1">Belongs to the leucine-binding protein family.</text>
</comment>
<comment type="caution">
    <text evidence="4">The sequence shown here is derived from an EMBL/GenBank/DDBJ whole genome shotgun (WGS) entry which is preliminary data.</text>
</comment>
<protein>
    <submittedName>
        <fullName evidence="4">Substrate-binding domain-containing protein</fullName>
    </submittedName>
</protein>
<dbReference type="Gene3D" id="3.40.50.2300">
    <property type="match status" value="2"/>
</dbReference>
<dbReference type="InterPro" id="IPR028082">
    <property type="entry name" value="Peripla_BP_I"/>
</dbReference>
<dbReference type="PANTHER" id="PTHR47628">
    <property type="match status" value="1"/>
</dbReference>
<name>A0ABS3IZR0_9HYPH</name>
<keyword evidence="2" id="KW-0732">Signal</keyword>
<dbReference type="SUPFAM" id="SSF53822">
    <property type="entry name" value="Periplasmic binding protein-like I"/>
    <property type="match status" value="1"/>
</dbReference>
<evidence type="ECO:0000256" key="2">
    <source>
        <dbReference type="ARBA" id="ARBA00022729"/>
    </source>
</evidence>
<dbReference type="Proteomes" id="UP000664288">
    <property type="component" value="Unassembled WGS sequence"/>
</dbReference>
<evidence type="ECO:0000313" key="5">
    <source>
        <dbReference type="Proteomes" id="UP000664288"/>
    </source>
</evidence>
<evidence type="ECO:0000313" key="4">
    <source>
        <dbReference type="EMBL" id="MBO0902900.1"/>
    </source>
</evidence>
<gene>
    <name evidence="4" type="ORF">J1C47_04555</name>
</gene>